<keyword evidence="7 9" id="KW-0675">Receptor</keyword>
<reference evidence="10" key="1">
    <citation type="submission" date="2015-08" db="EMBL/GenBank/DDBJ databases">
        <title>A reference gene set for chemosensory receptor genes of Manduca sexta.</title>
        <authorList>
            <person name="Koenig C."/>
            <person name="Hirsh A."/>
            <person name="Bucks S."/>
            <person name="Klinner C."/>
            <person name="Vogel H."/>
            <person name="Shukla A."/>
            <person name="Mansfield J.H."/>
            <person name="Morton B."/>
            <person name="Hansson B.S."/>
            <person name="Grosse-Wilde E."/>
        </authorList>
    </citation>
    <scope>NUCLEOTIDE SEQUENCE</scope>
</reference>
<feature type="transmembrane region" description="Helical" evidence="9">
    <location>
        <begin position="188"/>
        <end position="211"/>
    </location>
</feature>
<feature type="transmembrane region" description="Helical" evidence="9">
    <location>
        <begin position="49"/>
        <end position="73"/>
    </location>
</feature>
<evidence type="ECO:0000256" key="6">
    <source>
        <dbReference type="ARBA" id="ARBA00023136"/>
    </source>
</evidence>
<comment type="subcellular location">
    <subcellularLocation>
        <location evidence="9">Cell membrane</location>
        <topology evidence="9">Multi-pass membrane protein</topology>
    </subcellularLocation>
    <subcellularLocation>
        <location evidence="1">Membrane</location>
        <topology evidence="1">Multi-pass membrane protein</topology>
    </subcellularLocation>
</comment>
<evidence type="ECO:0000256" key="8">
    <source>
        <dbReference type="ARBA" id="ARBA00023224"/>
    </source>
</evidence>
<keyword evidence="2 9" id="KW-0716">Sensory transduction</keyword>
<evidence type="ECO:0000313" key="10">
    <source>
        <dbReference type="EMBL" id="CUQ99407.1"/>
    </source>
</evidence>
<dbReference type="PANTHER" id="PTHR21137:SF42">
    <property type="entry name" value="ODORANT RECEPTOR 83A"/>
    <property type="match status" value="1"/>
</dbReference>
<dbReference type="PANTHER" id="PTHR21137">
    <property type="entry name" value="ODORANT RECEPTOR"/>
    <property type="match status" value="1"/>
</dbReference>
<dbReference type="AlphaFoldDB" id="A0A0P1IVZ3"/>
<proteinExistence type="evidence at transcript level"/>
<dbReference type="EMBL" id="LN885118">
    <property type="protein sequence ID" value="CUQ99407.1"/>
    <property type="molecule type" value="mRNA"/>
</dbReference>
<evidence type="ECO:0000256" key="5">
    <source>
        <dbReference type="ARBA" id="ARBA00022989"/>
    </source>
</evidence>
<evidence type="ECO:0000256" key="9">
    <source>
        <dbReference type="RuleBase" id="RU351113"/>
    </source>
</evidence>
<name>A0A0P1IVZ3_MANSE</name>
<feature type="transmembrane region" description="Helical" evidence="9">
    <location>
        <begin position="142"/>
        <end position="160"/>
    </location>
</feature>
<comment type="caution">
    <text evidence="9">Lacks conserved residue(s) required for the propagation of feature annotation.</text>
</comment>
<sequence length="416" mass="47885">MELCKTIWRIITPTKALQQSSGHLETLFFESVYRVSYLMGLSTSDHDMFYLLYSTTVKFMITLLVCGELWYIFTETSSLDGIASSINVTLIQFITIYRYKNMMDHKDIYKKLATSMESPYFDTSNEKRKQLVVFWAKRNEKYLKLLLFLGNCTLAAWYLYPLVDDIEYNLIIGFHTPFSFKTPLRYPVVYLVVVIAFTYISHFVMVTDLIMQAHLIHLLCQFTVLADCFENLLDDCQHGFEDVPRNMLVNNKQFAAKYIRRLGHLVEQHKKILKHTVNLRNTLSRPMLGQLAASGTLICCIGYQATTTMTESIVKCLMSLFYLGYNSFELYIICLWCEEITTQSMNIGDAIYCSGWECGVTKLPGVRSTIMLVLARANKPLVLTAGGMYNLSLTAYTTLVKTSYSALTVLLRFRHE</sequence>
<dbReference type="GO" id="GO:0005549">
    <property type="term" value="F:odorant binding"/>
    <property type="evidence" value="ECO:0007669"/>
    <property type="project" value="InterPro"/>
</dbReference>
<accession>A0A0P1IVZ3</accession>
<keyword evidence="4 9" id="KW-0552">Olfaction</keyword>
<dbReference type="InterPro" id="IPR004117">
    <property type="entry name" value="7tm6_olfct_rcpt"/>
</dbReference>
<evidence type="ECO:0000256" key="3">
    <source>
        <dbReference type="ARBA" id="ARBA00022692"/>
    </source>
</evidence>
<keyword evidence="3 9" id="KW-0812">Transmembrane</keyword>
<dbReference type="GO" id="GO:0004984">
    <property type="term" value="F:olfactory receptor activity"/>
    <property type="evidence" value="ECO:0007669"/>
    <property type="project" value="InterPro"/>
</dbReference>
<evidence type="ECO:0000256" key="2">
    <source>
        <dbReference type="ARBA" id="ARBA00022606"/>
    </source>
</evidence>
<dbReference type="GO" id="GO:0007165">
    <property type="term" value="P:signal transduction"/>
    <property type="evidence" value="ECO:0007669"/>
    <property type="project" value="UniProtKB-KW"/>
</dbReference>
<keyword evidence="6 9" id="KW-0472">Membrane</keyword>
<gene>
    <name evidence="10" type="primary">OR-25</name>
</gene>
<evidence type="ECO:0000256" key="1">
    <source>
        <dbReference type="ARBA" id="ARBA00004141"/>
    </source>
</evidence>
<keyword evidence="5 9" id="KW-1133">Transmembrane helix</keyword>
<dbReference type="GO" id="GO:0005886">
    <property type="term" value="C:plasma membrane"/>
    <property type="evidence" value="ECO:0007669"/>
    <property type="project" value="UniProtKB-SubCell"/>
</dbReference>
<protein>
    <recommendedName>
        <fullName evidence="9">Odorant receptor</fullName>
    </recommendedName>
</protein>
<comment type="similarity">
    <text evidence="9">Belongs to the insect chemoreceptor superfamily. Heteromeric odorant receptor channel (TC 1.A.69) family.</text>
</comment>
<feature type="transmembrane region" description="Helical" evidence="9">
    <location>
        <begin position="79"/>
        <end position="99"/>
    </location>
</feature>
<organism evidence="10">
    <name type="scientific">Manduca sexta</name>
    <name type="common">Tobacco hawkmoth</name>
    <name type="synonym">Tobacco hornworm</name>
    <dbReference type="NCBI Taxonomy" id="7130"/>
    <lineage>
        <taxon>Eukaryota</taxon>
        <taxon>Metazoa</taxon>
        <taxon>Ecdysozoa</taxon>
        <taxon>Arthropoda</taxon>
        <taxon>Hexapoda</taxon>
        <taxon>Insecta</taxon>
        <taxon>Pterygota</taxon>
        <taxon>Neoptera</taxon>
        <taxon>Endopterygota</taxon>
        <taxon>Lepidoptera</taxon>
        <taxon>Glossata</taxon>
        <taxon>Ditrysia</taxon>
        <taxon>Bombycoidea</taxon>
        <taxon>Sphingidae</taxon>
        <taxon>Sphinginae</taxon>
        <taxon>Sphingini</taxon>
        <taxon>Manduca</taxon>
    </lineage>
</organism>
<evidence type="ECO:0000256" key="7">
    <source>
        <dbReference type="ARBA" id="ARBA00023170"/>
    </source>
</evidence>
<dbReference type="OrthoDB" id="7539170at2759"/>
<dbReference type="Pfam" id="PF02949">
    <property type="entry name" value="7tm_6"/>
    <property type="match status" value="1"/>
</dbReference>
<evidence type="ECO:0000256" key="4">
    <source>
        <dbReference type="ARBA" id="ARBA00022725"/>
    </source>
</evidence>
<keyword evidence="8 9" id="KW-0807">Transducer</keyword>